<proteinExistence type="predicted"/>
<dbReference type="Proteomes" id="UP000265520">
    <property type="component" value="Unassembled WGS sequence"/>
</dbReference>
<evidence type="ECO:0000313" key="1">
    <source>
        <dbReference type="EMBL" id="MCI90827.1"/>
    </source>
</evidence>
<sequence length="12" mass="1463">ALHQFPHHLPHE</sequence>
<protein>
    <submittedName>
        <fullName evidence="1">Uncharacterized protein</fullName>
    </submittedName>
</protein>
<organism evidence="1 2">
    <name type="scientific">Trifolium medium</name>
    <dbReference type="NCBI Taxonomy" id="97028"/>
    <lineage>
        <taxon>Eukaryota</taxon>
        <taxon>Viridiplantae</taxon>
        <taxon>Streptophyta</taxon>
        <taxon>Embryophyta</taxon>
        <taxon>Tracheophyta</taxon>
        <taxon>Spermatophyta</taxon>
        <taxon>Magnoliopsida</taxon>
        <taxon>eudicotyledons</taxon>
        <taxon>Gunneridae</taxon>
        <taxon>Pentapetalae</taxon>
        <taxon>rosids</taxon>
        <taxon>fabids</taxon>
        <taxon>Fabales</taxon>
        <taxon>Fabaceae</taxon>
        <taxon>Papilionoideae</taxon>
        <taxon>50 kb inversion clade</taxon>
        <taxon>NPAAA clade</taxon>
        <taxon>Hologalegina</taxon>
        <taxon>IRL clade</taxon>
        <taxon>Trifolieae</taxon>
        <taxon>Trifolium</taxon>
    </lineage>
</organism>
<reference evidence="1 2" key="1">
    <citation type="journal article" date="2018" name="Front. Plant Sci.">
        <title>Red Clover (Trifolium pratense) and Zigzag Clover (T. medium) - A Picture of Genomic Similarities and Differences.</title>
        <authorList>
            <person name="Dluhosova J."/>
            <person name="Istvanek J."/>
            <person name="Nedelnik J."/>
            <person name="Repkova J."/>
        </authorList>
    </citation>
    <scope>NUCLEOTIDE SEQUENCE [LARGE SCALE GENOMIC DNA]</scope>
    <source>
        <strain evidence="2">cv. 10/8</strain>
        <tissue evidence="1">Leaf</tissue>
    </source>
</reference>
<comment type="caution">
    <text evidence="1">The sequence shown here is derived from an EMBL/GenBank/DDBJ whole genome shotgun (WGS) entry which is preliminary data.</text>
</comment>
<accession>A0A392VSD7</accession>
<evidence type="ECO:0000313" key="2">
    <source>
        <dbReference type="Proteomes" id="UP000265520"/>
    </source>
</evidence>
<keyword evidence="2" id="KW-1185">Reference proteome</keyword>
<name>A0A392VSD7_9FABA</name>
<feature type="non-terminal residue" evidence="1">
    <location>
        <position position="1"/>
    </location>
</feature>
<dbReference type="EMBL" id="LXQA011255292">
    <property type="protein sequence ID" value="MCI90827.1"/>
    <property type="molecule type" value="Genomic_DNA"/>
</dbReference>